<dbReference type="SMART" id="SM00881">
    <property type="entry name" value="CoA_binding"/>
    <property type="match status" value="1"/>
</dbReference>
<reference evidence="2 3" key="1">
    <citation type="submission" date="2023-07" db="EMBL/GenBank/DDBJ databases">
        <title>Genomic Encyclopedia of Type Strains, Phase IV (KMG-IV): sequencing the most valuable type-strain genomes for metagenomic binning, comparative biology and taxonomic classification.</title>
        <authorList>
            <person name="Goeker M."/>
        </authorList>
    </citation>
    <scope>NUCLEOTIDE SEQUENCE [LARGE SCALE GENOMIC DNA]</scope>
    <source>
        <strain evidence="2 3">DSM 45903</strain>
    </source>
</reference>
<dbReference type="InterPro" id="IPR036291">
    <property type="entry name" value="NAD(P)-bd_dom_sf"/>
</dbReference>
<accession>A0ABU1IRK1</accession>
<proteinExistence type="predicted"/>
<comment type="caution">
    <text evidence="2">The sequence shown here is derived from an EMBL/GenBank/DDBJ whole genome shotgun (WGS) entry which is preliminary data.</text>
</comment>
<dbReference type="SUPFAM" id="SSF51735">
    <property type="entry name" value="NAD(P)-binding Rossmann-fold domains"/>
    <property type="match status" value="1"/>
</dbReference>
<evidence type="ECO:0000259" key="1">
    <source>
        <dbReference type="SMART" id="SM00881"/>
    </source>
</evidence>
<dbReference type="PANTHER" id="PTHR33303">
    <property type="entry name" value="CYTOPLASMIC PROTEIN-RELATED"/>
    <property type="match status" value="1"/>
</dbReference>
<evidence type="ECO:0000313" key="3">
    <source>
        <dbReference type="Proteomes" id="UP001185012"/>
    </source>
</evidence>
<dbReference type="InterPro" id="IPR003781">
    <property type="entry name" value="CoA-bd"/>
</dbReference>
<sequence length="153" mass="16804">MVQNPDIDEIKQMLKNAETIAVVGLSDKPHRTSYMIAQALQEAGYRIFPVNPTLNGPVLGERPYASVEEIGEPIDIVDVFRRSEHCIPVARDAVKAGAKAVWFQQGVINEEAAAIARKAGLTVVMDRCIKVDHAVLLRGRLTGTENRPDSKTD</sequence>
<organism evidence="2 3">
    <name type="scientific">Desmospora profundinema</name>
    <dbReference type="NCBI Taxonomy" id="1571184"/>
    <lineage>
        <taxon>Bacteria</taxon>
        <taxon>Bacillati</taxon>
        <taxon>Bacillota</taxon>
        <taxon>Bacilli</taxon>
        <taxon>Bacillales</taxon>
        <taxon>Thermoactinomycetaceae</taxon>
        <taxon>Desmospora</taxon>
    </lineage>
</organism>
<protein>
    <submittedName>
        <fullName evidence="2">CoA-binding protein</fullName>
    </submittedName>
</protein>
<gene>
    <name evidence="2" type="ORF">JOE21_003428</name>
</gene>
<keyword evidence="3" id="KW-1185">Reference proteome</keyword>
<dbReference type="Pfam" id="PF13380">
    <property type="entry name" value="CoA_binding_2"/>
    <property type="match status" value="1"/>
</dbReference>
<dbReference type="Gene3D" id="3.40.50.720">
    <property type="entry name" value="NAD(P)-binding Rossmann-like Domain"/>
    <property type="match status" value="1"/>
</dbReference>
<feature type="domain" description="CoA-binding" evidence="1">
    <location>
        <begin position="14"/>
        <end position="107"/>
    </location>
</feature>
<dbReference type="RefSeq" id="WP_309868523.1">
    <property type="nucleotide sequence ID" value="NZ_JAVDQG010000009.1"/>
</dbReference>
<dbReference type="EMBL" id="JAVDQG010000009">
    <property type="protein sequence ID" value="MDR6227413.1"/>
    <property type="molecule type" value="Genomic_DNA"/>
</dbReference>
<evidence type="ECO:0000313" key="2">
    <source>
        <dbReference type="EMBL" id="MDR6227413.1"/>
    </source>
</evidence>
<dbReference type="PANTHER" id="PTHR33303:SF2">
    <property type="entry name" value="COA-BINDING DOMAIN-CONTAINING PROTEIN"/>
    <property type="match status" value="1"/>
</dbReference>
<name>A0ABU1IRK1_9BACL</name>
<dbReference type="Proteomes" id="UP001185012">
    <property type="component" value="Unassembled WGS sequence"/>
</dbReference>